<name>A0A3B0V5E2_9ZZZZ</name>
<dbReference type="SUPFAM" id="SSF69318">
    <property type="entry name" value="Integrin alpha N-terminal domain"/>
    <property type="match status" value="1"/>
</dbReference>
<evidence type="ECO:0000313" key="2">
    <source>
        <dbReference type="EMBL" id="VAW33992.1"/>
    </source>
</evidence>
<dbReference type="Pfam" id="PF13517">
    <property type="entry name" value="FG-GAP_3"/>
    <property type="match status" value="1"/>
</dbReference>
<protein>
    <recommendedName>
        <fullName evidence="3">VCBS repeat-containing protein</fullName>
    </recommendedName>
</protein>
<dbReference type="InterPro" id="IPR013517">
    <property type="entry name" value="FG-GAP"/>
</dbReference>
<evidence type="ECO:0008006" key="3">
    <source>
        <dbReference type="Google" id="ProtNLM"/>
    </source>
</evidence>
<keyword evidence="1" id="KW-0732">Signal</keyword>
<evidence type="ECO:0000256" key="1">
    <source>
        <dbReference type="ARBA" id="ARBA00022729"/>
    </source>
</evidence>
<accession>A0A3B0V5E2</accession>
<feature type="non-terminal residue" evidence="2">
    <location>
        <position position="1"/>
    </location>
</feature>
<dbReference type="AlphaFoldDB" id="A0A3B0V5E2"/>
<dbReference type="EMBL" id="UOEX01000075">
    <property type="protein sequence ID" value="VAW33992.1"/>
    <property type="molecule type" value="Genomic_DNA"/>
</dbReference>
<reference evidence="2" key="1">
    <citation type="submission" date="2018-06" db="EMBL/GenBank/DDBJ databases">
        <authorList>
            <person name="Zhirakovskaya E."/>
        </authorList>
    </citation>
    <scope>NUCLEOTIDE SEQUENCE</scope>
</reference>
<gene>
    <name evidence="2" type="ORF">MNBD_DELTA03-1692</name>
</gene>
<dbReference type="InterPro" id="IPR028994">
    <property type="entry name" value="Integrin_alpha_N"/>
</dbReference>
<proteinExistence type="predicted"/>
<organism evidence="2">
    <name type="scientific">hydrothermal vent metagenome</name>
    <dbReference type="NCBI Taxonomy" id="652676"/>
    <lineage>
        <taxon>unclassified sequences</taxon>
        <taxon>metagenomes</taxon>
        <taxon>ecological metagenomes</taxon>
    </lineage>
</organism>
<dbReference type="Gene3D" id="2.130.10.130">
    <property type="entry name" value="Integrin alpha, N-terminal"/>
    <property type="match status" value="1"/>
</dbReference>
<sequence>RPRSTPHSPVSHWRQSRPFNLALKVLNVGDVDGDGHQDLILAGDDRLLILKINGDKFTTLAKFNGPPDSHILGISLGDLNHDGLDEIYVGAENSDGPSSYIIGWQGRKLYYMDRDINYYLRIIKTGNGKTALAGQESGGTGNIYLMGRQDGRLIPKQRLILPTRVNIFNFALADLNIDQEKEIITMIRGELWIIRPDGRYLWRSTADIPEALKTVMINNKPHGGRERRIIVDDINQNGFPDIITEGAFIIGNDKFNLGENKINILSWINNRPKVLWHTKVLSDDIVDYQLLNRPQGQTIIVGVRIKHGLSRLLAPEQCRIILYPIPSAIQKTKRKKL</sequence>